<dbReference type="Proteomes" id="UP001595772">
    <property type="component" value="Unassembled WGS sequence"/>
</dbReference>
<dbReference type="Gene3D" id="1.10.30.50">
    <property type="match status" value="1"/>
</dbReference>
<accession>A0ABV8H030</accession>
<keyword evidence="2" id="KW-0255">Endonuclease</keyword>
<keyword evidence="2" id="KW-0540">Nuclease</keyword>
<comment type="caution">
    <text evidence="2">The sequence shown here is derived from an EMBL/GenBank/DDBJ whole genome shotgun (WGS) entry which is preliminary data.</text>
</comment>
<dbReference type="RefSeq" id="WP_379497683.1">
    <property type="nucleotide sequence ID" value="NZ_JBHSAO010000011.1"/>
</dbReference>
<evidence type="ECO:0000313" key="3">
    <source>
        <dbReference type="Proteomes" id="UP001595772"/>
    </source>
</evidence>
<dbReference type="CDD" id="cd00085">
    <property type="entry name" value="HNHc"/>
    <property type="match status" value="1"/>
</dbReference>
<dbReference type="InterPro" id="IPR002711">
    <property type="entry name" value="HNH"/>
</dbReference>
<dbReference type="EMBL" id="JBHSAO010000011">
    <property type="protein sequence ID" value="MFC4025193.1"/>
    <property type="molecule type" value="Genomic_DNA"/>
</dbReference>
<dbReference type="InterPro" id="IPR003615">
    <property type="entry name" value="HNH_nuc"/>
</dbReference>
<dbReference type="GO" id="GO:0004519">
    <property type="term" value="F:endonuclease activity"/>
    <property type="evidence" value="ECO:0007669"/>
    <property type="project" value="UniProtKB-KW"/>
</dbReference>
<reference evidence="3" key="1">
    <citation type="journal article" date="2019" name="Int. J. Syst. Evol. Microbiol.">
        <title>The Global Catalogue of Microorganisms (GCM) 10K type strain sequencing project: providing services to taxonomists for standard genome sequencing and annotation.</title>
        <authorList>
            <consortium name="The Broad Institute Genomics Platform"/>
            <consortium name="The Broad Institute Genome Sequencing Center for Infectious Disease"/>
            <person name="Wu L."/>
            <person name="Ma J."/>
        </authorList>
    </citation>
    <scope>NUCLEOTIDE SEQUENCE [LARGE SCALE GENOMIC DNA]</scope>
    <source>
        <strain evidence="3">IBRC-M 10703</strain>
    </source>
</reference>
<keyword evidence="2" id="KW-0378">Hydrolase</keyword>
<dbReference type="Pfam" id="PF01844">
    <property type="entry name" value="HNH"/>
    <property type="match status" value="1"/>
</dbReference>
<evidence type="ECO:0000313" key="2">
    <source>
        <dbReference type="EMBL" id="MFC4025193.1"/>
    </source>
</evidence>
<proteinExistence type="predicted"/>
<dbReference type="SMART" id="SM00507">
    <property type="entry name" value="HNHc"/>
    <property type="match status" value="1"/>
</dbReference>
<keyword evidence="3" id="KW-1185">Reference proteome</keyword>
<protein>
    <submittedName>
        <fullName evidence="2">HNH endonuclease</fullName>
    </submittedName>
</protein>
<organism evidence="2 3">
    <name type="scientific">Oceanobacillus longus</name>
    <dbReference type="NCBI Taxonomy" id="930120"/>
    <lineage>
        <taxon>Bacteria</taxon>
        <taxon>Bacillati</taxon>
        <taxon>Bacillota</taxon>
        <taxon>Bacilli</taxon>
        <taxon>Bacillales</taxon>
        <taxon>Bacillaceae</taxon>
        <taxon>Oceanobacillus</taxon>
    </lineage>
</organism>
<name>A0ABV8H030_9BACI</name>
<evidence type="ECO:0000259" key="1">
    <source>
        <dbReference type="SMART" id="SM00507"/>
    </source>
</evidence>
<gene>
    <name evidence="2" type="ORF">ACFOUV_15465</name>
</gene>
<feature type="domain" description="HNH nuclease" evidence="1">
    <location>
        <begin position="12"/>
        <end position="61"/>
    </location>
</feature>
<sequence length="243" mass="28346">MNQQEREPISSEIKREVRQRCGFGCVICGNPIYEYDHIEEWSVVKEHKAENLTLLCPQHHSEKTKKLLPKSTVIKFDKNPYCKINKKTNVLHLFYDGYENIFDIGSNVFTFTNDSSLYKNIPLIVFGKEIMSFRLEDEHLLLNMDLFDQFNNKILEIQDNELTYSTEFWDIRLVGNKLTINQEFRNVFFEIEFVTPNKLKISKADIFYNSQLIKVKPTAIVLPGNITISGSTFIDNKYGIVIG</sequence>